<proteinExistence type="predicted"/>
<dbReference type="InterPro" id="IPR045163">
    <property type="entry name" value="Focadhesin/RST1"/>
</dbReference>
<comment type="caution">
    <text evidence="2">The sequence shown here is derived from an EMBL/GenBank/DDBJ whole genome shotgun (WGS) entry which is preliminary data.</text>
</comment>
<dbReference type="InterPro" id="IPR022542">
    <property type="entry name" value="FOCAD/RST1_DUF3730"/>
</dbReference>
<dbReference type="OrthoDB" id="6125419at2759"/>
<dbReference type="EMBL" id="JAGGNH010000009">
    <property type="protein sequence ID" value="KAJ0962529.1"/>
    <property type="molecule type" value="Genomic_DNA"/>
</dbReference>
<dbReference type="InterPro" id="IPR016024">
    <property type="entry name" value="ARM-type_fold"/>
</dbReference>
<dbReference type="GO" id="GO:0060147">
    <property type="term" value="P:regulation of post-transcriptional gene silencing"/>
    <property type="evidence" value="ECO:0007669"/>
    <property type="project" value="InterPro"/>
</dbReference>
<dbReference type="Proteomes" id="UP001085076">
    <property type="component" value="Miscellaneous, Linkage group lg09"/>
</dbReference>
<feature type="domain" description="DUF3730" evidence="1">
    <location>
        <begin position="544"/>
        <end position="761"/>
    </location>
</feature>
<dbReference type="Pfam" id="PF12530">
    <property type="entry name" value="DUF3730"/>
    <property type="match status" value="2"/>
</dbReference>
<feature type="domain" description="DUF3730" evidence="1">
    <location>
        <begin position="82"/>
        <end position="362"/>
    </location>
</feature>
<name>A0A9D5BXM5_9LILI</name>
<evidence type="ECO:0000313" key="2">
    <source>
        <dbReference type="EMBL" id="KAJ0962529.1"/>
    </source>
</evidence>
<dbReference type="SUPFAM" id="SSF48371">
    <property type="entry name" value="ARM repeat"/>
    <property type="match status" value="2"/>
</dbReference>
<evidence type="ECO:0000313" key="3">
    <source>
        <dbReference type="Proteomes" id="UP001085076"/>
    </source>
</evidence>
<dbReference type="PANTHER" id="PTHR16212">
    <property type="entry name" value="FOCADHESIN FAMILY MEMBER"/>
    <property type="match status" value="1"/>
</dbReference>
<evidence type="ECO:0000259" key="1">
    <source>
        <dbReference type="Pfam" id="PF12530"/>
    </source>
</evidence>
<sequence length="1847" mass="205274">MESYAPLLERTKLPQPSLQRHAVTSVFQKLKTDSPPLGLASDPGRNALSFCLSSTAPAVADQAVRELCRLVVEGRFEPSEGLLELQSALEGCDPLFVPVFVKGIGFLCRLAFRSHPRWGRRFDPVSLHPFVKVLSCRVEVQDELIQQVLLFIVNNKSAGMEAVSQFLRPFLLFSIIRIPFLASLDSFARDLISSLASLSCSLGSEGVGILRLITSCLKYFRHNNQEEFKYLVSSAESVVDALMVVLKHIRTAEVELSSEAQACCMEILEAVLSVCTLLNAPPGGTETFIKLMTRFLVAQKELGLHYFREFSLVSLSMSVILTHVEFEHEQLSILKILTFLVKWKTETEYPMKEVASHLSEELLFILPVINLLASPSKSVKAAASSLLILVERLMPELFVKPNKVSISRIQFLPASKLESIPFRLLNHLWFQESPPIQHSFFPGFYCNDMFLMKETKNESIYLTSESRDDSLAAIINRLNLSLSQFQGEKLAGMRMLICSVISILLMHPSLGVSAVDSLSAIGVTDPNLGIPMLLVILFYIKTLYGCNGSSHEILIRLLGIIPSLAVHSSMVPLIIQTLTPLLHKDANPLLYAAAVRLLCKTWVSTDRAFGTLQGLLDPKAFSDFKSERDICISIAASVRDVCRHHPDRGVDLILSVSSSIESHDSVLQALGFESLAYLCEADVVDFYTAWSVTAKYMMDYSVNPLLANGLCILLQFGAMDAEAYPEASKIILQILWDVATSKSCCSGQLWVKARISAFKSLSSYEIIHVQEAIPDFKRRNVECLVSEDNAEVLEAMEGFEVKLINFEHMNRRRGQKEKRVIVNKVEKVLEAFPQVIFPKDAGKQKAATCELPGAALLSFVFTPKDFLGQGAQLKDLRKLHSAYENALQEIAESLNLSRNILFSLLAIQSWKPFIQHWMRAAVTLTEKMSSNSSERSSRAANDIFKVMCTVAEKSIPRVAVNVALAIGALCMVAPPSAHAVTSSAAEFLLNWLFEYQHEHQQWSAAISLGLISNYFHATDRQLKFEIIRGLLKVLDDSKSHLVKGACGVGLGLSCQGLFSRVQPDQNSNLDKRTGLMEATLLQNVIRTLSRILSQLCPSTSDSLRSLYECFSPDGGGPFGDVSSLSQQEYFHNSEEDLWGVAGLVFGLGYSTISIYRFGAYDAVLKIREMLISWMSHTSRSCKNSSIYSETSEIQLSLGSCIALPAVLAFCQRVELIDDDLDFRFNSYTSLISDLLNLQKSGTLYQSLLMASCIGAGSLLSYIMSDGVHPMKFDDVKNFLEILRSTYSHPYPPIVQFGGMLGVVNAFGACAGDLTQMHPQPFSMRINSDQQESVLIRGPILMSPVCESLSTTITQEILLIAKDCKDQQIRSYAAWAVSFLRHQWRSKEIQSFSGSQSSSNDSKSSSQSFAEDSLVWKLCLWLKDNNYDQISTIITVLRCLSKAPRLPAMDWGAIMRSCMRSETQFSAKPQMSQIPKGLREECIHFSIAHANDVSPLLHFLDELIDLPRFKTLELNLQHALLHHLSDLLHIFSGSRMEKLFEDMIEYFSSSSSNSIHELDGKSLLRVSFWNGLCQCLIEASTESIHLSKIEDCMEGLFYLLPVLTTEDISGRTWSGAKEWSEAIQCLAKARKDWLMGLLQVSGINGGRHSVEVAKRILVGASLVRLGCLSVSDLRKLKAYILDARSEGIQWSCLLEVAAAITSGAGSVQLQWLLDALEISCMSEYPSTALRFIGLLSSHCCKLTPLLTVDPVTVLSDLPVTLPSLLTDSNWSSSAETIVDKLWVSTERICDWASQLNGEGYSSLRQHHINQSEAQISAFLSQVMHQTCVLLKDYLPLDKQLRLANILAP</sequence>
<dbReference type="InterPro" id="IPR011989">
    <property type="entry name" value="ARM-like"/>
</dbReference>
<gene>
    <name evidence="2" type="ORF">J5N97_027651</name>
</gene>
<dbReference type="PANTHER" id="PTHR16212:SF4">
    <property type="entry name" value="FOCADHESIN"/>
    <property type="match status" value="1"/>
</dbReference>
<keyword evidence="3" id="KW-1185">Reference proteome</keyword>
<accession>A0A9D5BXM5</accession>
<reference evidence="2" key="2">
    <citation type="journal article" date="2022" name="Hortic Res">
        <title>The genome of Dioscorea zingiberensis sheds light on the biosynthesis, origin and evolution of the medicinally important diosgenin saponins.</title>
        <authorList>
            <person name="Li Y."/>
            <person name="Tan C."/>
            <person name="Li Z."/>
            <person name="Guo J."/>
            <person name="Li S."/>
            <person name="Chen X."/>
            <person name="Wang C."/>
            <person name="Dai X."/>
            <person name="Yang H."/>
            <person name="Song W."/>
            <person name="Hou L."/>
            <person name="Xu J."/>
            <person name="Tong Z."/>
            <person name="Xu A."/>
            <person name="Yuan X."/>
            <person name="Wang W."/>
            <person name="Yang Q."/>
            <person name="Chen L."/>
            <person name="Sun Z."/>
            <person name="Wang K."/>
            <person name="Pan B."/>
            <person name="Chen J."/>
            <person name="Bao Y."/>
            <person name="Liu F."/>
            <person name="Qi X."/>
            <person name="Gang D.R."/>
            <person name="Wen J."/>
            <person name="Li J."/>
        </authorList>
    </citation>
    <scope>NUCLEOTIDE SEQUENCE</scope>
    <source>
        <strain evidence="2">Dzin_1.0</strain>
    </source>
</reference>
<organism evidence="2 3">
    <name type="scientific">Dioscorea zingiberensis</name>
    <dbReference type="NCBI Taxonomy" id="325984"/>
    <lineage>
        <taxon>Eukaryota</taxon>
        <taxon>Viridiplantae</taxon>
        <taxon>Streptophyta</taxon>
        <taxon>Embryophyta</taxon>
        <taxon>Tracheophyta</taxon>
        <taxon>Spermatophyta</taxon>
        <taxon>Magnoliopsida</taxon>
        <taxon>Liliopsida</taxon>
        <taxon>Dioscoreales</taxon>
        <taxon>Dioscoreaceae</taxon>
        <taxon>Dioscorea</taxon>
    </lineage>
</organism>
<dbReference type="Gene3D" id="1.25.10.10">
    <property type="entry name" value="Leucine-rich Repeat Variant"/>
    <property type="match status" value="1"/>
</dbReference>
<reference evidence="2" key="1">
    <citation type="submission" date="2021-03" db="EMBL/GenBank/DDBJ databases">
        <authorList>
            <person name="Li Z."/>
            <person name="Yang C."/>
        </authorList>
    </citation>
    <scope>NUCLEOTIDE SEQUENCE</scope>
    <source>
        <strain evidence="2">Dzin_1.0</strain>
        <tissue evidence="2">Leaf</tissue>
    </source>
</reference>
<protein>
    <recommendedName>
        <fullName evidence="1">DUF3730 domain-containing protein</fullName>
    </recommendedName>
</protein>